<feature type="region of interest" description="Disordered" evidence="1">
    <location>
        <begin position="1"/>
        <end position="36"/>
    </location>
</feature>
<dbReference type="SMART" id="SM00858">
    <property type="entry name" value="SAF"/>
    <property type="match status" value="1"/>
</dbReference>
<name>A0A934IAU0_9MICO</name>
<feature type="transmembrane region" description="Helical" evidence="2">
    <location>
        <begin position="44"/>
        <end position="65"/>
    </location>
</feature>
<comment type="caution">
    <text evidence="4">The sequence shown here is derived from an EMBL/GenBank/DDBJ whole genome shotgun (WGS) entry which is preliminary data.</text>
</comment>
<dbReference type="EMBL" id="JAEINH010000007">
    <property type="protein sequence ID" value="MBI9115325.1"/>
    <property type="molecule type" value="Genomic_DNA"/>
</dbReference>
<evidence type="ECO:0000313" key="5">
    <source>
        <dbReference type="Proteomes" id="UP000602087"/>
    </source>
</evidence>
<protein>
    <recommendedName>
        <fullName evidence="3">SAF domain-containing protein</fullName>
    </recommendedName>
</protein>
<gene>
    <name evidence="4" type="ORF">JAV76_09930</name>
</gene>
<evidence type="ECO:0000256" key="1">
    <source>
        <dbReference type="SAM" id="MobiDB-lite"/>
    </source>
</evidence>
<dbReference type="RefSeq" id="WP_198733889.1">
    <property type="nucleotide sequence ID" value="NZ_JAEINH010000007.1"/>
</dbReference>
<dbReference type="Pfam" id="PF08666">
    <property type="entry name" value="SAF"/>
    <property type="match status" value="1"/>
</dbReference>
<dbReference type="Gene3D" id="3.90.1210.10">
    <property type="entry name" value="Antifreeze-like/N-acetylneuraminic acid synthase C-terminal domain"/>
    <property type="match status" value="1"/>
</dbReference>
<sequence>MSSSTTAPAVDRRRQREERGVRSSQSAKVPSDRLPAAPRERRPLLAALAVLLIVGGATVAGLLALRVDDRVPVLVAAQDISAGALITEDLVTTTPVASEGTSLVPEEDASLVVGTYARNAIEQGQLIDARAGSASPALAGDVESIGAALAPGRLPAGGLQPGDVVRLVSTATPDGETLFDDARVASFVSAGSGAYDGSSGGTVSILVPDADPSAIDRLASVIAAEQLTVVLVSRGEPFEVD</sequence>
<dbReference type="InterPro" id="IPR013974">
    <property type="entry name" value="SAF"/>
</dbReference>
<feature type="domain" description="SAF" evidence="3">
    <location>
        <begin position="71"/>
        <end position="133"/>
    </location>
</feature>
<keyword evidence="5" id="KW-1185">Reference proteome</keyword>
<evidence type="ECO:0000313" key="4">
    <source>
        <dbReference type="EMBL" id="MBI9115325.1"/>
    </source>
</evidence>
<keyword evidence="2" id="KW-0472">Membrane</keyword>
<dbReference type="Proteomes" id="UP000602087">
    <property type="component" value="Unassembled WGS sequence"/>
</dbReference>
<accession>A0A934IAU0</accession>
<keyword evidence="2" id="KW-0812">Transmembrane</keyword>
<evidence type="ECO:0000259" key="3">
    <source>
        <dbReference type="SMART" id="SM00858"/>
    </source>
</evidence>
<dbReference type="CDD" id="cd11614">
    <property type="entry name" value="SAF_CpaB_FlgA_like"/>
    <property type="match status" value="1"/>
</dbReference>
<reference evidence="4" key="1">
    <citation type="submission" date="2020-12" db="EMBL/GenBank/DDBJ databases">
        <title>Sanguibacter suaedae sp. nov., isolated from Suaeda aralocaspica.</title>
        <authorList>
            <person name="Ma Q."/>
        </authorList>
    </citation>
    <scope>NUCLEOTIDE SEQUENCE</scope>
    <source>
        <strain evidence="4">YZGR15</strain>
    </source>
</reference>
<feature type="compositionally biased region" description="Basic and acidic residues" evidence="1">
    <location>
        <begin position="10"/>
        <end position="21"/>
    </location>
</feature>
<keyword evidence="2" id="KW-1133">Transmembrane helix</keyword>
<organism evidence="4 5">
    <name type="scientific">Sanguibacter suaedae</name>
    <dbReference type="NCBI Taxonomy" id="2795737"/>
    <lineage>
        <taxon>Bacteria</taxon>
        <taxon>Bacillati</taxon>
        <taxon>Actinomycetota</taxon>
        <taxon>Actinomycetes</taxon>
        <taxon>Micrococcales</taxon>
        <taxon>Sanguibacteraceae</taxon>
        <taxon>Sanguibacter</taxon>
    </lineage>
</organism>
<dbReference type="AlphaFoldDB" id="A0A934IAU0"/>
<proteinExistence type="predicted"/>
<evidence type="ECO:0000256" key="2">
    <source>
        <dbReference type="SAM" id="Phobius"/>
    </source>
</evidence>